<organism evidence="1 2">
    <name type="scientific">Winogradskyella vincentii</name>
    <dbReference type="NCBI Taxonomy" id="2877122"/>
    <lineage>
        <taxon>Bacteria</taxon>
        <taxon>Pseudomonadati</taxon>
        <taxon>Bacteroidota</taxon>
        <taxon>Flavobacteriia</taxon>
        <taxon>Flavobacteriales</taxon>
        <taxon>Flavobacteriaceae</taxon>
        <taxon>Winogradskyella</taxon>
    </lineage>
</organism>
<evidence type="ECO:0000313" key="1">
    <source>
        <dbReference type="EMBL" id="MCA0153150.1"/>
    </source>
</evidence>
<comment type="caution">
    <text evidence="1">The sequence shown here is derived from an EMBL/GenBank/DDBJ whole genome shotgun (WGS) entry which is preliminary data.</text>
</comment>
<protein>
    <submittedName>
        <fullName evidence="1">Uncharacterized protein</fullName>
    </submittedName>
</protein>
<proteinExistence type="predicted"/>
<accession>A0ABS7Y1M1</accession>
<sequence length="69" mass="7740">MKEFIVYIIFFYGGLILAHQDSTKVYKKKVLESTEVDFLSTYNVQDGNNASVTRVSIQSINKSATLTSS</sequence>
<dbReference type="Proteomes" id="UP001198402">
    <property type="component" value="Unassembled WGS sequence"/>
</dbReference>
<dbReference type="EMBL" id="JAIUJS010000003">
    <property type="protein sequence ID" value="MCA0153150.1"/>
    <property type="molecule type" value="Genomic_DNA"/>
</dbReference>
<keyword evidence="2" id="KW-1185">Reference proteome</keyword>
<evidence type="ECO:0000313" key="2">
    <source>
        <dbReference type="Proteomes" id="UP001198402"/>
    </source>
</evidence>
<name>A0ABS7Y1M1_9FLAO</name>
<gene>
    <name evidence="1" type="ORF">LBV24_07975</name>
</gene>
<reference evidence="2" key="1">
    <citation type="submission" date="2023-07" db="EMBL/GenBank/DDBJ databases">
        <authorList>
            <person name="Yue Y."/>
        </authorList>
    </citation>
    <scope>NUCLEOTIDE SEQUENCE [LARGE SCALE GENOMIC DNA]</scope>
    <source>
        <strain evidence="2">2Y89</strain>
    </source>
</reference>
<dbReference type="RefSeq" id="WP_224478095.1">
    <property type="nucleotide sequence ID" value="NZ_JAIUJS010000003.1"/>
</dbReference>